<dbReference type="AlphaFoldDB" id="A0A2S6CUW6"/>
<evidence type="ECO:0000256" key="5">
    <source>
        <dbReference type="ARBA" id="ARBA00022747"/>
    </source>
</evidence>
<dbReference type="PRINTS" id="PR00507">
    <property type="entry name" value="N12N6MTFRASE"/>
</dbReference>
<keyword evidence="2" id="KW-0489">Methyltransferase</keyword>
<dbReference type="GO" id="GO:0003677">
    <property type="term" value="F:DNA binding"/>
    <property type="evidence" value="ECO:0007669"/>
    <property type="project" value="UniProtKB-KW"/>
</dbReference>
<dbReference type="PANTHER" id="PTHR33841:SF1">
    <property type="entry name" value="DNA METHYLTRANSFERASE A"/>
    <property type="match status" value="1"/>
</dbReference>
<dbReference type="InterPro" id="IPR025931">
    <property type="entry name" value="TaqI_C"/>
</dbReference>
<dbReference type="PROSITE" id="PS00092">
    <property type="entry name" value="N6_MTASE"/>
    <property type="match status" value="1"/>
</dbReference>
<organism evidence="13 14">
    <name type="scientific">Cuspidothrix issatschenkoi CHARLIE-1</name>
    <dbReference type="NCBI Taxonomy" id="2052836"/>
    <lineage>
        <taxon>Bacteria</taxon>
        <taxon>Bacillati</taxon>
        <taxon>Cyanobacteriota</taxon>
        <taxon>Cyanophyceae</taxon>
        <taxon>Nostocales</taxon>
        <taxon>Aphanizomenonaceae</taxon>
        <taxon>Cuspidothrix</taxon>
    </lineage>
</organism>
<name>A0A2S6CUW6_9CYAN</name>
<dbReference type="Proteomes" id="UP000239589">
    <property type="component" value="Unassembled WGS sequence"/>
</dbReference>
<evidence type="ECO:0000256" key="1">
    <source>
        <dbReference type="ARBA" id="ARBA00011900"/>
    </source>
</evidence>
<dbReference type="Pfam" id="PF25120">
    <property type="entry name" value="DUF7814"/>
    <property type="match status" value="1"/>
</dbReference>
<dbReference type="InterPro" id="IPR050953">
    <property type="entry name" value="N4_N6_ade-DNA_methylase"/>
</dbReference>
<proteinExistence type="predicted"/>
<evidence type="ECO:0000256" key="8">
    <source>
        <dbReference type="SAM" id="Coils"/>
    </source>
</evidence>
<dbReference type="InterPro" id="IPR056716">
    <property type="entry name" value="DUF7814"/>
</dbReference>
<dbReference type="SUPFAM" id="SSF53335">
    <property type="entry name" value="S-adenosyl-L-methionine-dependent methyltransferases"/>
    <property type="match status" value="1"/>
</dbReference>
<keyword evidence="13" id="KW-0255">Endonuclease</keyword>
<dbReference type="GO" id="GO:0004519">
    <property type="term" value="F:endonuclease activity"/>
    <property type="evidence" value="ECO:0007669"/>
    <property type="project" value="UniProtKB-KW"/>
</dbReference>
<reference evidence="13 14" key="1">
    <citation type="submission" date="2018-02" db="EMBL/GenBank/DDBJ databases">
        <title>Discovery of a pederin family compound in a non-symbiotic bloom-forming cyanobacterium.</title>
        <authorList>
            <person name="Kust A."/>
            <person name="Mares J."/>
            <person name="Jokela J."/>
            <person name="Urajova P."/>
            <person name="Hajek J."/>
            <person name="Saurav K."/>
            <person name="Voracova K."/>
            <person name="Fewer D.P."/>
            <person name="Haapaniemi E."/>
            <person name="Permi P."/>
            <person name="Rehakova K."/>
            <person name="Sivonen K."/>
            <person name="Hrouzek P."/>
        </authorList>
    </citation>
    <scope>NUCLEOTIDE SEQUENCE [LARGE SCALE GENOMIC DNA]</scope>
    <source>
        <strain evidence="13 14">CHARLIE-1</strain>
    </source>
</reference>
<dbReference type="Pfam" id="PF12950">
    <property type="entry name" value="TaqI_C"/>
    <property type="match status" value="1"/>
</dbReference>
<dbReference type="RefSeq" id="WP_104387670.1">
    <property type="nucleotide sequence ID" value="NZ_PGEM01000066.1"/>
</dbReference>
<feature type="domain" description="DUF7149" evidence="11">
    <location>
        <begin position="7"/>
        <end position="243"/>
    </location>
</feature>
<keyword evidence="14" id="KW-1185">Reference proteome</keyword>
<keyword evidence="4" id="KW-0949">S-adenosyl-L-methionine</keyword>
<evidence type="ECO:0000256" key="6">
    <source>
        <dbReference type="ARBA" id="ARBA00023125"/>
    </source>
</evidence>
<keyword evidence="5" id="KW-0680">Restriction system</keyword>
<keyword evidence="6" id="KW-0238">DNA-binding</keyword>
<feature type="coiled-coil region" evidence="8">
    <location>
        <begin position="709"/>
        <end position="741"/>
    </location>
</feature>
<evidence type="ECO:0000259" key="11">
    <source>
        <dbReference type="Pfam" id="PF23653"/>
    </source>
</evidence>
<keyword evidence="8" id="KW-0175">Coiled coil</keyword>
<dbReference type="InterPro" id="IPR055573">
    <property type="entry name" value="DUF7149"/>
</dbReference>
<feature type="domain" description="Type II methyltransferase M.TaqI-like" evidence="9">
    <location>
        <begin position="635"/>
        <end position="930"/>
    </location>
</feature>
<protein>
    <recommendedName>
        <fullName evidence="1">site-specific DNA-methyltransferase (adenine-specific)</fullName>
        <ecNumber evidence="1">2.1.1.72</ecNumber>
    </recommendedName>
</protein>
<accession>A0A2S6CUW6</accession>
<evidence type="ECO:0000259" key="10">
    <source>
        <dbReference type="Pfam" id="PF12950"/>
    </source>
</evidence>
<evidence type="ECO:0000313" key="14">
    <source>
        <dbReference type="Proteomes" id="UP000239589"/>
    </source>
</evidence>
<feature type="domain" description="TaqI-like C-terminal specificity" evidence="10">
    <location>
        <begin position="1047"/>
        <end position="1212"/>
    </location>
</feature>
<keyword evidence="3" id="KW-0808">Transferase</keyword>
<dbReference type="OrthoDB" id="9806213at2"/>
<evidence type="ECO:0000256" key="2">
    <source>
        <dbReference type="ARBA" id="ARBA00022603"/>
    </source>
</evidence>
<dbReference type="EMBL" id="PGEM01000066">
    <property type="protein sequence ID" value="PPJ63492.1"/>
    <property type="molecule type" value="Genomic_DNA"/>
</dbReference>
<dbReference type="EC" id="2.1.1.72" evidence="1"/>
<dbReference type="GO" id="GO:0032259">
    <property type="term" value="P:methylation"/>
    <property type="evidence" value="ECO:0007669"/>
    <property type="project" value="UniProtKB-KW"/>
</dbReference>
<dbReference type="GO" id="GO:0009007">
    <property type="term" value="F:site-specific DNA-methyltransferase (adenine-specific) activity"/>
    <property type="evidence" value="ECO:0007669"/>
    <property type="project" value="UniProtKB-EC"/>
</dbReference>
<comment type="catalytic activity">
    <reaction evidence="7">
        <text>a 2'-deoxyadenosine in DNA + S-adenosyl-L-methionine = an N(6)-methyl-2'-deoxyadenosine in DNA + S-adenosyl-L-homocysteine + H(+)</text>
        <dbReference type="Rhea" id="RHEA:15197"/>
        <dbReference type="Rhea" id="RHEA-COMP:12418"/>
        <dbReference type="Rhea" id="RHEA-COMP:12419"/>
        <dbReference type="ChEBI" id="CHEBI:15378"/>
        <dbReference type="ChEBI" id="CHEBI:57856"/>
        <dbReference type="ChEBI" id="CHEBI:59789"/>
        <dbReference type="ChEBI" id="CHEBI:90615"/>
        <dbReference type="ChEBI" id="CHEBI:90616"/>
        <dbReference type="EC" id="2.1.1.72"/>
    </reaction>
</comment>
<evidence type="ECO:0000313" key="13">
    <source>
        <dbReference type="EMBL" id="PPJ63492.1"/>
    </source>
</evidence>
<keyword evidence="13" id="KW-0378">Hydrolase</keyword>
<gene>
    <name evidence="13" type="ORF">CUN59_09755</name>
</gene>
<evidence type="ECO:0000256" key="7">
    <source>
        <dbReference type="ARBA" id="ARBA00047942"/>
    </source>
</evidence>
<dbReference type="GO" id="GO:0009307">
    <property type="term" value="P:DNA restriction-modification system"/>
    <property type="evidence" value="ECO:0007669"/>
    <property type="project" value="UniProtKB-KW"/>
</dbReference>
<dbReference type="InterPro" id="IPR011639">
    <property type="entry name" value="MethylTrfase_TaqI-like_dom"/>
</dbReference>
<dbReference type="InterPro" id="IPR029063">
    <property type="entry name" value="SAM-dependent_MTases_sf"/>
</dbReference>
<feature type="coiled-coil region" evidence="8">
    <location>
        <begin position="773"/>
        <end position="807"/>
    </location>
</feature>
<dbReference type="PANTHER" id="PTHR33841">
    <property type="entry name" value="DNA METHYLTRANSFERASE YEEA-RELATED"/>
    <property type="match status" value="1"/>
</dbReference>
<evidence type="ECO:0000256" key="4">
    <source>
        <dbReference type="ARBA" id="ARBA00022691"/>
    </source>
</evidence>
<keyword evidence="13" id="KW-0540">Nuclease</keyword>
<evidence type="ECO:0000259" key="9">
    <source>
        <dbReference type="Pfam" id="PF07669"/>
    </source>
</evidence>
<sequence>MNPQKLQPRVALNKAFLKINPFRNDIENFKTHLQNLLDKINKSESEEFHKNLIVDFLKNTFYSANNFINTKGRNDLVIHNGKDAKSSVGVILEFKKPNNKGEMLKVDNLNTKAFQELVLYFLRERILEKNLEIKYLIATNIYEWFIFDAQSFEKLFMENKSLVKQFTDFEAGRLTSKKTEFFYKEIAQPAISEIADKITFTHFDIRDYQEYLNPGKHPEEHKLISLFKLFSPEHLLKLPFTNDSNTLDKGFYSELLHIIGLVETKEGSKKLIQRQKEHDRNIGSLIENAISQVDSLDKISRLEKPELFGETYEEQLFNLSLELAITWMNRILFLKLLEAQLIRYHKNDPSWGFLNLQKVNNYDDLNSLFFSVLARKPQERSQNLQKKLQERFAHVPYLNSSLFEPTDIEQETICISNLRNEKLPIFTGTILKDNNGKKLTGEINTLEYLFAFLNAYNFSSDTGEEIQEDNKRLINASVLGLIFEKINGYKDGSFFTPGFITMYMCRETIRRAVIQKFNDVKGWNCETIDNLYDKIEDKKAANDIINGLKICDPAVGSGHFLVSALNEIIAIKSELKILLDRQGKRLKEYSFEVANDELVVTDEDGLLFEYNPKNQESQRVQETLFHEKQTIIESCLFGVDINPNSVKICRLRLWIELLKNAYYKTDSNYTELETLPNIDINIKCGNSLISRFSLDANLQVALSKKKYTIEDYKNAVKTYRNAENKEQKRKMERLINDIKGNFKTTLGLSDPNKTKLRKLEGEVENLENQTFLIPETKAEKTKREKKIAKLNNEMDKLRVEIEDIEGGKIYENAFEWRFEFPEVLNDEGVFVGFDVIIGNPPYIAIQDLKKSNFLVCNYYSINYQTAGKGNFDIYLLFVEKALDLLNSSGLVDFIMPSLWIYNEYGKPLRSLIIKSKYLSRFLDFGSSQVFLDATVYTACQQFSKQKKDYFQYLKIESYKFQVLQFKEWSRILFAQLNENNWSLGEENILKIKRKIESNSKSLGEIAQIFVGIQTSADNIYHLRKISSGIYYSKILDREVEIEDSIMKPLISGTEAKRYKIPNTDKYLLHVYQTINDFTLLNLDILKSNYPKAFEYLKTNESILRSRENNKMNTDLWYGYNYPKNLDKQTLSKIGIAQTVSDLQCFLDEDGKFFLNNVRVNGIKPINENEVNIKYLLGILNSKLANFYFKLIGKPKDNGFFEANKQFISPIPIRIADEEYQKNIESLVNQILNAKKSDPNADTTALETEIDQMVYQLYNLTAEEIEIIESSR</sequence>
<evidence type="ECO:0000259" key="12">
    <source>
        <dbReference type="Pfam" id="PF25120"/>
    </source>
</evidence>
<dbReference type="Gene3D" id="3.40.50.150">
    <property type="entry name" value="Vaccinia Virus protein VP39"/>
    <property type="match status" value="2"/>
</dbReference>
<dbReference type="Pfam" id="PF07669">
    <property type="entry name" value="Eco57I"/>
    <property type="match status" value="1"/>
</dbReference>
<evidence type="ECO:0000256" key="3">
    <source>
        <dbReference type="ARBA" id="ARBA00022679"/>
    </source>
</evidence>
<dbReference type="InterPro" id="IPR002052">
    <property type="entry name" value="DNA_methylase_N6_adenine_CS"/>
</dbReference>
<dbReference type="Pfam" id="PF23653">
    <property type="entry name" value="DUF7149"/>
    <property type="match status" value="1"/>
</dbReference>
<feature type="domain" description="DUF7814" evidence="12">
    <location>
        <begin position="244"/>
        <end position="474"/>
    </location>
</feature>
<comment type="caution">
    <text evidence="13">The sequence shown here is derived from an EMBL/GenBank/DDBJ whole genome shotgun (WGS) entry which is preliminary data.</text>
</comment>